<feature type="coiled-coil region" evidence="1">
    <location>
        <begin position="23"/>
        <end position="71"/>
    </location>
</feature>
<dbReference type="RefSeq" id="WP_148816865.1">
    <property type="nucleotide sequence ID" value="NZ_CP043046.1"/>
</dbReference>
<protein>
    <submittedName>
        <fullName evidence="2">Uncharacterized protein</fullName>
    </submittedName>
</protein>
<evidence type="ECO:0000313" key="3">
    <source>
        <dbReference type="Proteomes" id="UP000325161"/>
    </source>
</evidence>
<evidence type="ECO:0000256" key="1">
    <source>
        <dbReference type="SAM" id="Coils"/>
    </source>
</evidence>
<keyword evidence="1" id="KW-0175">Coiled coil</keyword>
<keyword evidence="3" id="KW-1185">Reference proteome</keyword>
<gene>
    <name evidence="2" type="ORF">FXN63_19740</name>
</gene>
<name>A0A5C0AZR8_9BURK</name>
<organism evidence="2 3">
    <name type="scientific">Pigmentiphaga aceris</name>
    <dbReference type="NCBI Taxonomy" id="1940612"/>
    <lineage>
        <taxon>Bacteria</taxon>
        <taxon>Pseudomonadati</taxon>
        <taxon>Pseudomonadota</taxon>
        <taxon>Betaproteobacteria</taxon>
        <taxon>Burkholderiales</taxon>
        <taxon>Alcaligenaceae</taxon>
        <taxon>Pigmentiphaga</taxon>
    </lineage>
</organism>
<dbReference type="KEGG" id="pacr:FXN63_19740"/>
<dbReference type="Proteomes" id="UP000325161">
    <property type="component" value="Chromosome"/>
</dbReference>
<evidence type="ECO:0000313" key="2">
    <source>
        <dbReference type="EMBL" id="QEI07818.1"/>
    </source>
</evidence>
<proteinExistence type="predicted"/>
<accession>A0A5C0AZR8</accession>
<dbReference type="AlphaFoldDB" id="A0A5C0AZR8"/>
<reference evidence="2 3" key="1">
    <citation type="submission" date="2019-08" db="EMBL/GenBank/DDBJ databases">
        <title>Amphibian skin-associated Pigmentiphaga: genome sequence and occurrence across geography and hosts.</title>
        <authorList>
            <person name="Bletz M.C."/>
            <person name="Bunk B."/>
            <person name="Sproeer C."/>
            <person name="Biwer P."/>
            <person name="Reiter S."/>
            <person name="Rabemananjara F.C.E."/>
            <person name="Schulz S."/>
            <person name="Overmann J."/>
            <person name="Vences M."/>
        </authorList>
    </citation>
    <scope>NUCLEOTIDE SEQUENCE [LARGE SCALE GENOMIC DNA]</scope>
    <source>
        <strain evidence="2 3">Mada1488</strain>
    </source>
</reference>
<sequence length="123" mass="13710">MSKLILVVSLLMLALCVWLAGQRNEARQQRDDALRELAVVNVDRVTLQGNVATLQSSIDAQNHALEQWQAEAHLRQQKAADALSVAQRATRELLERNRVLHTIIQTTRPETCDATFDAARAGL</sequence>
<dbReference type="EMBL" id="CP043046">
    <property type="protein sequence ID" value="QEI07818.1"/>
    <property type="molecule type" value="Genomic_DNA"/>
</dbReference>